<dbReference type="Proteomes" id="UP001189429">
    <property type="component" value="Unassembled WGS sequence"/>
</dbReference>
<evidence type="ECO:0000313" key="2">
    <source>
        <dbReference type="Proteomes" id="UP001189429"/>
    </source>
</evidence>
<name>A0ABN9T2F0_9DINO</name>
<dbReference type="EMBL" id="CAUYUJ010014272">
    <property type="protein sequence ID" value="CAK0839140.1"/>
    <property type="molecule type" value="Genomic_DNA"/>
</dbReference>
<accession>A0ABN9T2F0</accession>
<organism evidence="1 2">
    <name type="scientific">Prorocentrum cordatum</name>
    <dbReference type="NCBI Taxonomy" id="2364126"/>
    <lineage>
        <taxon>Eukaryota</taxon>
        <taxon>Sar</taxon>
        <taxon>Alveolata</taxon>
        <taxon>Dinophyceae</taxon>
        <taxon>Prorocentrales</taxon>
        <taxon>Prorocentraceae</taxon>
        <taxon>Prorocentrum</taxon>
    </lineage>
</organism>
<gene>
    <name evidence="1" type="ORF">PCOR1329_LOCUS34899</name>
</gene>
<evidence type="ECO:0000313" key="1">
    <source>
        <dbReference type="EMBL" id="CAK0839140.1"/>
    </source>
</evidence>
<sequence>MSFVVLPRAAMLFGAGCAHRYACCESGLGFRLVIAGAAGRAGAEPLRQTHDAHRKRLGREASALPAGVRPEVSHLLGSDRPLLLKKRTAKAHIFGAGTCPSGAGPRRPRLGRATWEPHQALQGLARGARGPARAAMEQLGPPWARGHRQQLEARVGRHLAVARTHCDWGRVAGDAVMFRCHSRVRRKGCLSTSSVKYSQMAPSRMRFTRQLPERCFWTVRPAIQAGYAHHDRFECARRPRPIFAAAYGWVFCLANFLCPALASANQGRRHWACAKRSRRRRRTRLRRASDCCGARSRLCRAGAPRGCTAARRRSSPVEEFFFYLRRCWPGAWTARQRECAEPVIDSIGFAGSCSWYNTPQGLVVNPQAFPDFLRPRRGFFLS</sequence>
<keyword evidence="2" id="KW-1185">Reference proteome</keyword>
<proteinExistence type="predicted"/>
<reference evidence="1" key="1">
    <citation type="submission" date="2023-10" db="EMBL/GenBank/DDBJ databases">
        <authorList>
            <person name="Chen Y."/>
            <person name="Shah S."/>
            <person name="Dougan E. K."/>
            <person name="Thang M."/>
            <person name="Chan C."/>
        </authorList>
    </citation>
    <scope>NUCLEOTIDE SEQUENCE [LARGE SCALE GENOMIC DNA]</scope>
</reference>
<comment type="caution">
    <text evidence="1">The sequence shown here is derived from an EMBL/GenBank/DDBJ whole genome shotgun (WGS) entry which is preliminary data.</text>
</comment>
<protein>
    <submittedName>
        <fullName evidence="1">Uncharacterized protein</fullName>
    </submittedName>
</protein>